<reference evidence="1 2" key="1">
    <citation type="journal article" date="2023" name="Science">
        <title>Complex scaffold remodeling in plant triterpene biosynthesis.</title>
        <authorList>
            <person name="De La Pena R."/>
            <person name="Hodgson H."/>
            <person name="Liu J.C."/>
            <person name="Stephenson M.J."/>
            <person name="Martin A.C."/>
            <person name="Owen C."/>
            <person name="Harkess A."/>
            <person name="Leebens-Mack J."/>
            <person name="Jimenez L.E."/>
            <person name="Osbourn A."/>
            <person name="Sattely E.S."/>
        </authorList>
    </citation>
    <scope>NUCLEOTIDE SEQUENCE [LARGE SCALE GENOMIC DNA]</scope>
    <source>
        <strain evidence="2">cv. JPN11</strain>
        <tissue evidence="1">Leaf</tissue>
    </source>
</reference>
<comment type="caution">
    <text evidence="1">The sequence shown here is derived from an EMBL/GenBank/DDBJ whole genome shotgun (WGS) entry which is preliminary data.</text>
</comment>
<dbReference type="Proteomes" id="UP001164539">
    <property type="component" value="Chromosome 12"/>
</dbReference>
<evidence type="ECO:0000313" key="1">
    <source>
        <dbReference type="EMBL" id="KAJ4704359.1"/>
    </source>
</evidence>
<organism evidence="1 2">
    <name type="scientific">Melia azedarach</name>
    <name type="common">Chinaberry tree</name>
    <dbReference type="NCBI Taxonomy" id="155640"/>
    <lineage>
        <taxon>Eukaryota</taxon>
        <taxon>Viridiplantae</taxon>
        <taxon>Streptophyta</taxon>
        <taxon>Embryophyta</taxon>
        <taxon>Tracheophyta</taxon>
        <taxon>Spermatophyta</taxon>
        <taxon>Magnoliopsida</taxon>
        <taxon>eudicotyledons</taxon>
        <taxon>Gunneridae</taxon>
        <taxon>Pentapetalae</taxon>
        <taxon>rosids</taxon>
        <taxon>malvids</taxon>
        <taxon>Sapindales</taxon>
        <taxon>Meliaceae</taxon>
        <taxon>Melia</taxon>
    </lineage>
</organism>
<protein>
    <submittedName>
        <fullName evidence="1">Gamma-interferon-inducible lysosomal thiol reductase</fullName>
    </submittedName>
</protein>
<keyword evidence="2" id="KW-1185">Reference proteome</keyword>
<name>A0ACC1X0Z0_MELAZ</name>
<accession>A0ACC1X0Z0</accession>
<evidence type="ECO:0000313" key="2">
    <source>
        <dbReference type="Proteomes" id="UP001164539"/>
    </source>
</evidence>
<gene>
    <name evidence="1" type="ORF">OWV82_021282</name>
</gene>
<dbReference type="EMBL" id="CM051405">
    <property type="protein sequence ID" value="KAJ4704359.1"/>
    <property type="molecule type" value="Genomic_DNA"/>
</dbReference>
<proteinExistence type="predicted"/>
<sequence length="271" mass="30226">MGSCESVFKILIPLLLFLFISPSHVTGSFANIDGIKVSLSANPANVNLSVYYETLSPNCSDFFVKNLESVFNNDLISIINLRLVPWGNAYFNKSNNAIVCKHGPDECLLNEIEACAINVLNNVNKYYGFIYCIEFLVIEGRHKDWKTCFDTLGLPQKPVLNCYNSGNGTKLAQQYRTETAHLVPPHTFLPWVVVDNQPTRNDYENFTAYVCKAYKGNAVPNACKSPSPGINSVQKTNLINPANHVSDAKKWTSSTPAKRISRFKIPPVRSL</sequence>